<keyword evidence="7" id="KW-0808">Transferase</keyword>
<comment type="similarity">
    <text evidence="4">Belongs to the protein kinase superfamily.</text>
</comment>
<feature type="binding site" evidence="3">
    <location>
        <position position="58"/>
    </location>
    <ligand>
        <name>ATP</name>
        <dbReference type="ChEBI" id="CHEBI:30616"/>
    </ligand>
</feature>
<dbReference type="STRING" id="91626.A0A0C9M522"/>
<reference evidence="7" key="1">
    <citation type="submission" date="2014-09" db="EMBL/GenBank/DDBJ databases">
        <title>Draft genome sequence of an oleaginous Mucoromycotina fungus Mucor ambiguus NBRC6742.</title>
        <authorList>
            <person name="Takeda I."/>
            <person name="Yamane N."/>
            <person name="Morita T."/>
            <person name="Tamano K."/>
            <person name="Machida M."/>
            <person name="Baker S."/>
            <person name="Koike H."/>
        </authorList>
    </citation>
    <scope>NUCLEOTIDE SEQUENCE</scope>
    <source>
        <strain evidence="7">NBRC 6742</strain>
    </source>
</reference>
<dbReference type="OrthoDB" id="10252171at2759"/>
<dbReference type="GO" id="GO:0004674">
    <property type="term" value="F:protein serine/threonine kinase activity"/>
    <property type="evidence" value="ECO:0007669"/>
    <property type="project" value="UniProtKB-KW"/>
</dbReference>
<protein>
    <submittedName>
        <fullName evidence="7">Kinase-like protein</fullName>
    </submittedName>
</protein>
<evidence type="ECO:0000256" key="5">
    <source>
        <dbReference type="SAM" id="MobiDB-lite"/>
    </source>
</evidence>
<evidence type="ECO:0000256" key="3">
    <source>
        <dbReference type="PROSITE-ProRule" id="PRU10141"/>
    </source>
</evidence>
<dbReference type="GO" id="GO:0005829">
    <property type="term" value="C:cytosol"/>
    <property type="evidence" value="ECO:0007669"/>
    <property type="project" value="TreeGrafter"/>
</dbReference>
<dbReference type="EMBL" id="DF836356">
    <property type="protein sequence ID" value="GAN04561.1"/>
    <property type="molecule type" value="Genomic_DNA"/>
</dbReference>
<keyword evidence="7" id="KW-0418">Kinase</keyword>
<dbReference type="GO" id="GO:0045719">
    <property type="term" value="P:negative regulation of glycogen biosynthetic process"/>
    <property type="evidence" value="ECO:0007669"/>
    <property type="project" value="TreeGrafter"/>
</dbReference>
<evidence type="ECO:0000313" key="8">
    <source>
        <dbReference type="Proteomes" id="UP000053815"/>
    </source>
</evidence>
<dbReference type="InterPro" id="IPR011009">
    <property type="entry name" value="Kinase-like_dom_sf"/>
</dbReference>
<feature type="region of interest" description="Disordered" evidence="5">
    <location>
        <begin position="120"/>
        <end position="139"/>
    </location>
</feature>
<dbReference type="GO" id="GO:0005634">
    <property type="term" value="C:nucleus"/>
    <property type="evidence" value="ECO:0007669"/>
    <property type="project" value="TreeGrafter"/>
</dbReference>
<dbReference type="PROSITE" id="PS00108">
    <property type="entry name" value="PROTEIN_KINASE_ST"/>
    <property type="match status" value="1"/>
</dbReference>
<evidence type="ECO:0000259" key="6">
    <source>
        <dbReference type="PROSITE" id="PS50011"/>
    </source>
</evidence>
<proteinExistence type="inferred from homology"/>
<sequence length="329" mass="37514">MNKNSDDKVFMSLPLMNGYQLNRQFTRLYQLEDQIGSGGYGFVMSAIHRETKQSVAVKFIYKDKLPAHFNCLGSTPNEISILKQIRHPTVIEYIDSYQDDVYHYLVMELYGCEWSSSQQASEDSHSEGSSCDNDALPTTPPTLCQTYPMRRRSSSDLFECIESHIKLSESQTQSIIRQLVQCMSDLSDLGIYHRDIKDENIVVDSNFQVKLVDFGSAIQIPFDFPDRDQFTMNKFHGTISFASPEILLGLNYKPEPAEVWSLGILLFTLLYGQVPFANATQVISGNWRRPTKEPSCSDSCLDLLNGMLKNNPQKRLSIKDILLHPWLQV</sequence>
<evidence type="ECO:0000256" key="2">
    <source>
        <dbReference type="ARBA" id="ARBA00022840"/>
    </source>
</evidence>
<dbReference type="Proteomes" id="UP000053815">
    <property type="component" value="Unassembled WGS sequence"/>
</dbReference>
<evidence type="ECO:0000256" key="1">
    <source>
        <dbReference type="ARBA" id="ARBA00022741"/>
    </source>
</evidence>
<dbReference type="PROSITE" id="PS50011">
    <property type="entry name" value="PROTEIN_KINASE_DOM"/>
    <property type="match status" value="1"/>
</dbReference>
<dbReference type="PROSITE" id="PS00107">
    <property type="entry name" value="PROTEIN_KINASE_ATP"/>
    <property type="match status" value="1"/>
</dbReference>
<dbReference type="InterPro" id="IPR017441">
    <property type="entry name" value="Protein_kinase_ATP_BS"/>
</dbReference>
<dbReference type="PANTHER" id="PTHR24346">
    <property type="entry name" value="MAP/MICROTUBULE AFFINITY-REGULATING KINASE"/>
    <property type="match status" value="1"/>
</dbReference>
<dbReference type="GO" id="GO:0005524">
    <property type="term" value="F:ATP binding"/>
    <property type="evidence" value="ECO:0007669"/>
    <property type="project" value="UniProtKB-UniRule"/>
</dbReference>
<organism evidence="7">
    <name type="scientific">Mucor ambiguus</name>
    <dbReference type="NCBI Taxonomy" id="91626"/>
    <lineage>
        <taxon>Eukaryota</taxon>
        <taxon>Fungi</taxon>
        <taxon>Fungi incertae sedis</taxon>
        <taxon>Mucoromycota</taxon>
        <taxon>Mucoromycotina</taxon>
        <taxon>Mucoromycetes</taxon>
        <taxon>Mucorales</taxon>
        <taxon>Mucorineae</taxon>
        <taxon>Mucoraceae</taxon>
        <taxon>Mucor</taxon>
    </lineage>
</organism>
<keyword evidence="8" id="KW-1185">Reference proteome</keyword>
<dbReference type="Pfam" id="PF00069">
    <property type="entry name" value="Pkinase"/>
    <property type="match status" value="2"/>
</dbReference>
<accession>A0A0C9M522</accession>
<keyword evidence="4" id="KW-0723">Serine/threonine-protein kinase</keyword>
<evidence type="ECO:0000313" key="7">
    <source>
        <dbReference type="EMBL" id="GAN04561.1"/>
    </source>
</evidence>
<keyword evidence="2 3" id="KW-0067">ATP-binding</keyword>
<dbReference type="AlphaFoldDB" id="A0A0C9M522"/>
<dbReference type="PANTHER" id="PTHR24346:SF72">
    <property type="entry name" value="CAMK PROTEIN KINASE"/>
    <property type="match status" value="1"/>
</dbReference>
<dbReference type="InterPro" id="IPR000719">
    <property type="entry name" value="Prot_kinase_dom"/>
</dbReference>
<dbReference type="Gene3D" id="1.10.510.10">
    <property type="entry name" value="Transferase(Phosphotransferase) domain 1"/>
    <property type="match status" value="1"/>
</dbReference>
<feature type="domain" description="Protein kinase" evidence="6">
    <location>
        <begin position="29"/>
        <end position="327"/>
    </location>
</feature>
<dbReference type="GO" id="GO:0035556">
    <property type="term" value="P:intracellular signal transduction"/>
    <property type="evidence" value="ECO:0007669"/>
    <property type="project" value="TreeGrafter"/>
</dbReference>
<dbReference type="Gene3D" id="3.30.200.20">
    <property type="entry name" value="Phosphorylase Kinase, domain 1"/>
    <property type="match status" value="1"/>
</dbReference>
<keyword evidence="1 3" id="KW-0547">Nucleotide-binding</keyword>
<dbReference type="SMART" id="SM00220">
    <property type="entry name" value="S_TKc"/>
    <property type="match status" value="1"/>
</dbReference>
<gene>
    <name evidence="7" type="ORF">MAM1_0067d04022</name>
</gene>
<evidence type="ECO:0000256" key="4">
    <source>
        <dbReference type="RuleBase" id="RU000304"/>
    </source>
</evidence>
<dbReference type="SUPFAM" id="SSF56112">
    <property type="entry name" value="Protein kinase-like (PK-like)"/>
    <property type="match status" value="1"/>
</dbReference>
<dbReference type="InterPro" id="IPR008271">
    <property type="entry name" value="Ser/Thr_kinase_AS"/>
</dbReference>
<name>A0A0C9M522_9FUNG</name>